<dbReference type="PANTHER" id="PTHR43557:SF2">
    <property type="entry name" value="RIESKE DOMAIN-CONTAINING PROTEIN-RELATED"/>
    <property type="match status" value="1"/>
</dbReference>
<dbReference type="InterPro" id="IPR050446">
    <property type="entry name" value="FAD-oxidoreductase/Apoptosis"/>
</dbReference>
<dbReference type="PRINTS" id="PR00411">
    <property type="entry name" value="PNDRDTASEI"/>
</dbReference>
<protein>
    <submittedName>
        <fullName evidence="8">FAD-dependent oxidoreductase</fullName>
    </submittedName>
</protein>
<feature type="domain" description="FAD/NAD(P)-binding" evidence="6">
    <location>
        <begin position="14"/>
        <end position="320"/>
    </location>
</feature>
<dbReference type="Gene3D" id="3.30.390.30">
    <property type="match status" value="1"/>
</dbReference>
<dbReference type="InterPro" id="IPR023753">
    <property type="entry name" value="FAD/NAD-binding_dom"/>
</dbReference>
<dbReference type="PANTHER" id="PTHR43557">
    <property type="entry name" value="APOPTOSIS-INDUCING FACTOR 1"/>
    <property type="match status" value="1"/>
</dbReference>
<name>A0A5P2CWC7_STRVZ</name>
<evidence type="ECO:0000256" key="4">
    <source>
        <dbReference type="ARBA" id="ARBA00023002"/>
    </source>
</evidence>
<evidence type="ECO:0000256" key="3">
    <source>
        <dbReference type="ARBA" id="ARBA00022827"/>
    </source>
</evidence>
<accession>A0A5P2CWC7</accession>
<dbReference type="SUPFAM" id="SSF55424">
    <property type="entry name" value="FAD/NAD-linked reductases, dimerisation (C-terminal) domain"/>
    <property type="match status" value="1"/>
</dbReference>
<dbReference type="Pfam" id="PF07992">
    <property type="entry name" value="Pyr_redox_2"/>
    <property type="match status" value="1"/>
</dbReference>
<dbReference type="EMBL" id="CP029190">
    <property type="protein sequence ID" value="QES46743.1"/>
    <property type="molecule type" value="Genomic_DNA"/>
</dbReference>
<keyword evidence="4" id="KW-0560">Oxidoreductase</keyword>
<dbReference type="InterPro" id="IPR028202">
    <property type="entry name" value="Reductase_C"/>
</dbReference>
<dbReference type="Pfam" id="PF14759">
    <property type="entry name" value="Reductase_C"/>
    <property type="match status" value="1"/>
</dbReference>
<sequence>MHDSTLEQLKRSGRIVVVGASLAGLRAAETLREKGFTGTLTMIGDEPHQPYDRPPLSKQVLLGRSPAEHTALPRRRDIDAEWRLGSAATGLDMAARRVRLADGDEVPYDRLLIATGVRARPWPHPAEAELDGVFVLRTRDDGAALARRMADGPRRVLVIGAGFTGSEIASACRERRLDVTVAERGDAPLVGALGGVVGAVAAELQRENGVDLRTGVMVTGLEGDSAGRVRCAHLSDGSTIEAEIVVVSLGATRNTEWLAGSGLGAGPRGIACDAGCRAFDIRGIVTDDIYVAGDVARSPHPLFGYQFLSLEHWGNAVSQAETAAHNMLSESTERRPHIWVPAFWSTQFGVNIKSVGVPSMGTEIVISQGSRAERRFTGVYGYQGRVIGAVTFDNARWLPFYEKLIETTAPFPPTFDNVDRRPEGRQAMPADFPDPSVPTHGPTVTLSGYSPADRRMTFTPGR</sequence>
<dbReference type="Proteomes" id="UP000325211">
    <property type="component" value="Chromosome"/>
</dbReference>
<dbReference type="Gene3D" id="3.50.50.60">
    <property type="entry name" value="FAD/NAD(P)-binding domain"/>
    <property type="match status" value="2"/>
</dbReference>
<keyword evidence="3" id="KW-0274">FAD</keyword>
<dbReference type="RefSeq" id="WP_150205622.1">
    <property type="nucleotide sequence ID" value="NZ_CP029190.1"/>
</dbReference>
<dbReference type="OrthoDB" id="1145at2"/>
<evidence type="ECO:0000313" key="9">
    <source>
        <dbReference type="Proteomes" id="UP000325211"/>
    </source>
</evidence>
<dbReference type="InterPro" id="IPR036188">
    <property type="entry name" value="FAD/NAD-bd_sf"/>
</dbReference>
<feature type="region of interest" description="Disordered" evidence="5">
    <location>
        <begin position="413"/>
        <end position="462"/>
    </location>
</feature>
<dbReference type="SUPFAM" id="SSF51905">
    <property type="entry name" value="FAD/NAD(P)-binding domain"/>
    <property type="match status" value="1"/>
</dbReference>
<reference evidence="8 9" key="1">
    <citation type="submission" date="2018-05" db="EMBL/GenBank/DDBJ databases">
        <title>Streptomyces venezuelae.</title>
        <authorList>
            <person name="Kim W."/>
            <person name="Lee N."/>
            <person name="Cho B.-K."/>
        </authorList>
    </citation>
    <scope>NUCLEOTIDE SEQUENCE [LARGE SCALE GENOMIC DNA]</scope>
    <source>
        <strain evidence="8 9">ATCC 21782</strain>
    </source>
</reference>
<gene>
    <name evidence="8" type="ORF">DEJ50_01595</name>
</gene>
<comment type="cofactor">
    <cofactor evidence="1">
        <name>FAD</name>
        <dbReference type="ChEBI" id="CHEBI:57692"/>
    </cofactor>
</comment>
<organism evidence="8 9">
    <name type="scientific">Streptomyces venezuelae</name>
    <dbReference type="NCBI Taxonomy" id="54571"/>
    <lineage>
        <taxon>Bacteria</taxon>
        <taxon>Bacillati</taxon>
        <taxon>Actinomycetota</taxon>
        <taxon>Actinomycetes</taxon>
        <taxon>Kitasatosporales</taxon>
        <taxon>Streptomycetaceae</taxon>
        <taxon>Streptomyces</taxon>
    </lineage>
</organism>
<proteinExistence type="predicted"/>
<evidence type="ECO:0000259" key="7">
    <source>
        <dbReference type="Pfam" id="PF14759"/>
    </source>
</evidence>
<evidence type="ECO:0000259" key="6">
    <source>
        <dbReference type="Pfam" id="PF07992"/>
    </source>
</evidence>
<dbReference type="PRINTS" id="PR00368">
    <property type="entry name" value="FADPNR"/>
</dbReference>
<feature type="domain" description="Reductase C-terminal" evidence="7">
    <location>
        <begin position="343"/>
        <end position="413"/>
    </location>
</feature>
<evidence type="ECO:0000256" key="5">
    <source>
        <dbReference type="SAM" id="MobiDB-lite"/>
    </source>
</evidence>
<keyword evidence="2" id="KW-0285">Flavoprotein</keyword>
<dbReference type="GO" id="GO:0005737">
    <property type="term" value="C:cytoplasm"/>
    <property type="evidence" value="ECO:0007669"/>
    <property type="project" value="TreeGrafter"/>
</dbReference>
<evidence type="ECO:0000256" key="1">
    <source>
        <dbReference type="ARBA" id="ARBA00001974"/>
    </source>
</evidence>
<dbReference type="GO" id="GO:0016651">
    <property type="term" value="F:oxidoreductase activity, acting on NAD(P)H"/>
    <property type="evidence" value="ECO:0007669"/>
    <property type="project" value="TreeGrafter"/>
</dbReference>
<dbReference type="AlphaFoldDB" id="A0A5P2CWC7"/>
<evidence type="ECO:0000313" key="8">
    <source>
        <dbReference type="EMBL" id="QES46743.1"/>
    </source>
</evidence>
<evidence type="ECO:0000256" key="2">
    <source>
        <dbReference type="ARBA" id="ARBA00022630"/>
    </source>
</evidence>
<dbReference type="InterPro" id="IPR016156">
    <property type="entry name" value="FAD/NAD-linked_Rdtase_dimer_sf"/>
</dbReference>